<dbReference type="InterPro" id="IPR018989">
    <property type="entry name" value="DUF2001"/>
</dbReference>
<keyword evidence="2" id="KW-1185">Reference proteome</keyword>
<sequence>MALAAKQIIVQDMLAGSQGECYVDIEGNRYHFASIINLQFNFEKTKVKKRVLGRTGAVNKSTGWEGAAEGTIYYNTSVLRMLMYRYKETGEDIYFTTTVSNEDTTSRRGRQTFIAKDCNTDGGILAMLDVDAEVLEEDISMTFDDFEYPEQFDISDNVI</sequence>
<organism evidence="1 2">
    <name type="scientific">Metaclostridioides mangenotii</name>
    <dbReference type="NCBI Taxonomy" id="1540"/>
    <lineage>
        <taxon>Bacteria</taxon>
        <taxon>Bacillati</taxon>
        <taxon>Bacillota</taxon>
        <taxon>Clostridia</taxon>
        <taxon>Peptostreptococcales</taxon>
        <taxon>Peptostreptococcaceae</taxon>
        <taxon>Metaclostridioides</taxon>
    </lineage>
</organism>
<dbReference type="Pfam" id="PF09393">
    <property type="entry name" value="DUF2001"/>
    <property type="match status" value="1"/>
</dbReference>
<dbReference type="RefSeq" id="WP_209456853.1">
    <property type="nucleotide sequence ID" value="NZ_BAAACS010000012.1"/>
</dbReference>
<gene>
    <name evidence="1" type="ORF">J2Z43_001804</name>
</gene>
<dbReference type="Gene3D" id="2.30.110.40">
    <property type="entry name" value="Phage tail tube protein"/>
    <property type="match status" value="1"/>
</dbReference>
<dbReference type="Proteomes" id="UP000767291">
    <property type="component" value="Unassembled WGS sequence"/>
</dbReference>
<proteinExistence type="predicted"/>
<evidence type="ECO:0000313" key="2">
    <source>
        <dbReference type="Proteomes" id="UP000767291"/>
    </source>
</evidence>
<evidence type="ECO:0008006" key="3">
    <source>
        <dbReference type="Google" id="ProtNLM"/>
    </source>
</evidence>
<reference evidence="1 2" key="1">
    <citation type="submission" date="2021-03" db="EMBL/GenBank/DDBJ databases">
        <title>Genomic Encyclopedia of Type Strains, Phase IV (KMG-IV): sequencing the most valuable type-strain genomes for metagenomic binning, comparative biology and taxonomic classification.</title>
        <authorList>
            <person name="Goeker M."/>
        </authorList>
    </citation>
    <scope>NUCLEOTIDE SEQUENCE [LARGE SCALE GENOMIC DNA]</scope>
    <source>
        <strain evidence="1 2">DSM 1289</strain>
    </source>
</reference>
<dbReference type="SUPFAM" id="SSF69279">
    <property type="entry name" value="Phage tail proteins"/>
    <property type="match status" value="1"/>
</dbReference>
<dbReference type="EMBL" id="JAGGJX010000003">
    <property type="protein sequence ID" value="MBP1855409.1"/>
    <property type="molecule type" value="Genomic_DNA"/>
</dbReference>
<name>A0ABS4EBV7_9FIRM</name>
<comment type="caution">
    <text evidence="1">The sequence shown here is derived from an EMBL/GenBank/DDBJ whole genome shotgun (WGS) entry which is preliminary data.</text>
</comment>
<accession>A0ABS4EBV7</accession>
<dbReference type="InterPro" id="IPR038628">
    <property type="entry name" value="XkdM-like_sf"/>
</dbReference>
<protein>
    <recommendedName>
        <fullName evidence="3">Phage portal protein</fullName>
    </recommendedName>
</protein>
<evidence type="ECO:0000313" key="1">
    <source>
        <dbReference type="EMBL" id="MBP1855409.1"/>
    </source>
</evidence>